<dbReference type="CDD" id="cd00087">
    <property type="entry name" value="FReD"/>
    <property type="match status" value="1"/>
</dbReference>
<dbReference type="InterPro" id="IPR013320">
    <property type="entry name" value="ConA-like_dom_sf"/>
</dbReference>
<protein>
    <recommendedName>
        <fullName evidence="8">Fibrinogen C-terminal domain-containing protein</fullName>
    </recommendedName>
</protein>
<dbReference type="EMBL" id="LGRX02006568">
    <property type="protein sequence ID" value="KAK3276414.1"/>
    <property type="molecule type" value="Genomic_DNA"/>
</dbReference>
<accession>A0AAE0GE22</accession>
<dbReference type="Gene3D" id="3.90.215.10">
    <property type="entry name" value="Gamma Fibrinogen, chain A, domain 1"/>
    <property type="match status" value="1"/>
</dbReference>
<gene>
    <name evidence="6" type="ORF">CYMTET_15510</name>
</gene>
<feature type="compositionally biased region" description="Polar residues" evidence="3">
    <location>
        <begin position="310"/>
        <end position="336"/>
    </location>
</feature>
<evidence type="ECO:0000256" key="1">
    <source>
        <dbReference type="ARBA" id="ARBA00022729"/>
    </source>
</evidence>
<feature type="region of interest" description="Disordered" evidence="3">
    <location>
        <begin position="633"/>
        <end position="660"/>
    </location>
</feature>
<evidence type="ECO:0000259" key="5">
    <source>
        <dbReference type="PROSITE" id="PS51406"/>
    </source>
</evidence>
<dbReference type="InterPro" id="IPR050373">
    <property type="entry name" value="Fibrinogen_C-term_domain"/>
</dbReference>
<feature type="region of interest" description="Disordered" evidence="3">
    <location>
        <begin position="817"/>
        <end position="848"/>
    </location>
</feature>
<dbReference type="GO" id="GO:0005615">
    <property type="term" value="C:extracellular space"/>
    <property type="evidence" value="ECO:0007669"/>
    <property type="project" value="TreeGrafter"/>
</dbReference>
<dbReference type="Pfam" id="PF13385">
    <property type="entry name" value="Laminin_G_3"/>
    <property type="match status" value="1"/>
</dbReference>
<feature type="region of interest" description="Disordered" evidence="3">
    <location>
        <begin position="744"/>
        <end position="793"/>
    </location>
</feature>
<proteinExistence type="predicted"/>
<feature type="region of interest" description="Disordered" evidence="3">
    <location>
        <begin position="305"/>
        <end position="337"/>
    </location>
</feature>
<dbReference type="PANTHER" id="PTHR19143">
    <property type="entry name" value="FIBRINOGEN/TENASCIN/ANGIOPOEITIN"/>
    <property type="match status" value="1"/>
</dbReference>
<evidence type="ECO:0000259" key="4">
    <source>
        <dbReference type="PROSITE" id="PS50025"/>
    </source>
</evidence>
<feature type="region of interest" description="Disordered" evidence="3">
    <location>
        <begin position="1371"/>
        <end position="1391"/>
    </location>
</feature>
<organism evidence="6 7">
    <name type="scientific">Cymbomonas tetramitiformis</name>
    <dbReference type="NCBI Taxonomy" id="36881"/>
    <lineage>
        <taxon>Eukaryota</taxon>
        <taxon>Viridiplantae</taxon>
        <taxon>Chlorophyta</taxon>
        <taxon>Pyramimonadophyceae</taxon>
        <taxon>Pyramimonadales</taxon>
        <taxon>Pyramimonadaceae</taxon>
        <taxon>Cymbomonas</taxon>
    </lineage>
</organism>
<keyword evidence="2" id="KW-1015">Disulfide bond</keyword>
<dbReference type="SMART" id="SM00560">
    <property type="entry name" value="LamGL"/>
    <property type="match status" value="1"/>
</dbReference>
<dbReference type="Proteomes" id="UP001190700">
    <property type="component" value="Unassembled WGS sequence"/>
</dbReference>
<dbReference type="SMART" id="SM00186">
    <property type="entry name" value="FBG"/>
    <property type="match status" value="1"/>
</dbReference>
<evidence type="ECO:0008006" key="8">
    <source>
        <dbReference type="Google" id="ProtNLM"/>
    </source>
</evidence>
<sequence length="2557" mass="272335">MRATYKTGNDNRSKRHRRDALSSSAPFFLVLSFAVLCHLQTALAHSPLKGAPPQSPGTGTPPTRTQHAAAEMQNTDAYPTRTVSPSTAGEDGAAASGQREASRMPDSAVTSTNGAYSSLSAPEEWKDTHMKMEPAPLVVSTEQSVYESAAHPEQPSDSAVQGARVVDAATSKAIWDMAMRTASWAEAAVGEMLQAGARPLDMDDKGVAGRGETSITDQRASARQRHLARSVLTLAEAVVDRLAAIAADPARWLLAPAPDMERRRLGQEPAWTNPWGDEPASAAVTSKYADAVGDIQGRRDDHGIWETRGPASSTARAKVGSASTQATRRETTTSSVPGADGTLQCDCASCFDYVGQSCHHIRDTCVALRLPADDGIYQIRPGGTTTPISQVRCDMANGGWTVFQRRSDGLEDFFRTWAEYKSGFGELNGDFWAGNDLLHSMTSAAPAKLRVDLQYGGQAYHAEYLTFEVGDESSQYLLRVGGHVGPLCDALHNNEQWPHDGQMFSTKDRENDKHPGHCAIMFHGAFWYGDCHRTNLNGMWGSTQYGTGLNWLCLTGYHASATFTEMKTMPHTPLTTRAECANSCDLSAQLPPVPPPVPLSDDGLGIFYGLGDTLYYGLDAFYGLPDARAREEGTPWHQRVSASSGTSSPSDHSGVDNDGFISGFGSTASATTAAATRQERRLREGLLPASAPDLAGGPESKDDRRRSGDAPTLLSDAQQDHAQLFPAVAPVDVPVQALALDPTDDVTTEDAEISTNGAPLAQSGALRSEAGSAVHHHGEGRSQGRKRSKAREQREAAAAAAMAKSVPASPFKELFEGLGGHRTVPPSASHTIVPPSKSSDRAAAASESYSVEDRARRLVVQAEKLADAMADVGRQSWVPPVGEPPEWESLYRGAFATSGSRSAALYYPFGVQREVPEAVVASGGWELCYDGREGPAMTAGQYYFANCQGEHVLLAMRGDRDDAPDTLQLLAAGRRVEVLRETYSEDEAYAHNGAFWYNLRGRSVGFAPAAVVTLRPTDLRRGFSRCEARLSWRAALLGGALPGGRAGCATWSGQDGEWRKVAYHHVGDGVHLPVEAAPPGLSTKGSDDGLVSPRASSSGSFLRAVSSSGNTFTDNALYPEYWLNPHTAYAQTYAANAVTGSIYRIVFGSVGAGTVSVSGDSNLYGERLGPRFMHTLSAPADVTALVDKTYSCSDHFFVFSTSRDPGQWRWGSSGNQVKFVWDCNGFMIYSTSSSSYDWNSCLSAYTQHRVHITMTSTTATFRNVHCGRTSSAPHSLGAGPWYFFIGADDDSQRVSVFNSLQITGDQGILPRGAPANATTNATAPSVPLTPAVDFYGFYGFYGLAPPASSTTTTVDGLGAFYGLSDQYVASVSSSMPPPPPSPRPSTPFVSDSPCPSECLMGRVVQHYGSQQPRWLSPVQIYSRGPAAFDLHHSTLLLSPTPHDEEGSGYRMCLRRREGCRGLPDPPSVDALRANLSDDSWHVVELHRAFPFFHEARSEVAIGSNGELVFDRPPQAEHKGIDLAHHFAQPRIAALYADLNPARGGEVRFETLEAGTPSERLVVTWGGVPEYFDAGANHFQAALYPATGEIRLSWADVTATQALVGVSGGPGASGGASEAMVDFSRDATTCGIIGAAAGPEYVDLTLRSFSGGGGEDAVGLPAVAAAGNAVRSILLRLRTTAAEDYCAVSTGAAAENRSFSVVSYGSEGRCVGVLGYLNDFHPGYRGYPAHCTPVNDGAWHHVAVTYDGEGTLRVYVDGLEDNRAEGKAYGTAGQENFLGRSHDVEYPDPFVGEVHGVAFYDRALSGAEVAAAAAQGNQSGALEVSLGPCVEGDGGGTDTDENEVLWYQFYGLFGIAEVVHGVNSVRFDEEGALPWPPAAADDFLSFQDVRGAAPDGGVDHAFYPPGASTLPPPQRSPRGAPAPPSSAPPPQLTLGVHHLDAPPWWREQGLPHPPVPALARVQVLPMGSLPAVTLRPGESYLQEIEIINSGDRSVQIAAHVEAWTVLLERVEASGARGSAALLPLAQGRYRQVAAVWRGGWWGCGEAAACGHPVSPGWPWQACMRNCDGVRRPFSFELLKNGEHVLEQPAWGALPLQCATPVNGTDDIICDVDLVIDEGDTLTITWYEVSHGASRSPPPAVDADDVEPRGMLLLDLLAVAVDPIPSQTVTNLPASSPTSSLLDGLIFYGGNFEANDSVDGVDQSGDRDQSSPGSSVNGVLDLGKSSPTSEAMVSREVAAGARELILLNHTTSPDNHGAPLPMTRHFTIRIVPTGDSRADVVAGLPSAVHVDQHVVNASCGIGAGDVEAASAGAALDASMRITAFVDDSSSLPPGAQQVGGIDWGGDTQGVHFHLEVSFSTMLGIDAAGLVALLEVMNGRVLESHESPICKGLQTDVVGLVHLENPWAQNYTLVRVEMPDVQAETEAVYAHRPVAELFAMDMLATGRGHCTDKTQALMIVMFSEPVAELNVSALEFGAGVRLLTAKAISGMNSSYHVHVGLNASFTGQTYVRLRPDVVMDHSGAANLPTAKLEFTRFRNLPMSQFASYRLNASNPYMRVP</sequence>
<feature type="region of interest" description="Disordered" evidence="3">
    <location>
        <begin position="142"/>
        <end position="162"/>
    </location>
</feature>
<dbReference type="SUPFAM" id="SSF49899">
    <property type="entry name" value="Concanavalin A-like lectins/glucanases"/>
    <property type="match status" value="1"/>
</dbReference>
<keyword evidence="1" id="KW-0732">Signal</keyword>
<feature type="compositionally biased region" description="Low complexity" evidence="3">
    <location>
        <begin position="56"/>
        <end position="66"/>
    </location>
</feature>
<dbReference type="InterPro" id="IPR014716">
    <property type="entry name" value="Fibrinogen_a/b/g_C_1"/>
</dbReference>
<dbReference type="InterPro" id="IPR036056">
    <property type="entry name" value="Fibrinogen-like_C"/>
</dbReference>
<feature type="compositionally biased region" description="Polar residues" evidence="3">
    <location>
        <begin position="72"/>
        <end position="87"/>
    </location>
</feature>
<feature type="region of interest" description="Disordered" evidence="3">
    <location>
        <begin position="685"/>
        <end position="712"/>
    </location>
</feature>
<dbReference type="Pfam" id="PF00147">
    <property type="entry name" value="Fibrinogen_C"/>
    <property type="match status" value="1"/>
</dbReference>
<feature type="compositionally biased region" description="Pro residues" evidence="3">
    <location>
        <begin position="1375"/>
        <end position="1385"/>
    </location>
</feature>
<dbReference type="InterPro" id="IPR001791">
    <property type="entry name" value="Laminin_G"/>
</dbReference>
<evidence type="ECO:0000256" key="3">
    <source>
        <dbReference type="SAM" id="MobiDB-lite"/>
    </source>
</evidence>
<feature type="region of interest" description="Disordered" evidence="3">
    <location>
        <begin position="2195"/>
        <end position="2232"/>
    </location>
</feature>
<feature type="compositionally biased region" description="Low complexity" evidence="3">
    <location>
        <begin position="641"/>
        <end position="652"/>
    </location>
</feature>
<dbReference type="InterPro" id="IPR002181">
    <property type="entry name" value="Fibrinogen_a/b/g_C_dom"/>
</dbReference>
<evidence type="ECO:0000313" key="7">
    <source>
        <dbReference type="Proteomes" id="UP001190700"/>
    </source>
</evidence>
<dbReference type="PANTHER" id="PTHR19143:SF327">
    <property type="entry name" value="FI21813P1-RELATED"/>
    <property type="match status" value="1"/>
</dbReference>
<feature type="region of interest" description="Disordered" evidence="3">
    <location>
        <begin position="47"/>
        <end position="116"/>
    </location>
</feature>
<evidence type="ECO:0000313" key="6">
    <source>
        <dbReference type="EMBL" id="KAK3276414.1"/>
    </source>
</evidence>
<dbReference type="InterPro" id="IPR006558">
    <property type="entry name" value="LamG-like"/>
</dbReference>
<dbReference type="PROSITE" id="PS51406">
    <property type="entry name" value="FIBRINOGEN_C_2"/>
    <property type="match status" value="1"/>
</dbReference>
<feature type="domain" description="Fibrinogen C-terminal" evidence="5">
    <location>
        <begin position="349"/>
        <end position="572"/>
    </location>
</feature>
<evidence type="ECO:0000256" key="2">
    <source>
        <dbReference type="ARBA" id="ARBA00023157"/>
    </source>
</evidence>
<name>A0AAE0GE22_9CHLO</name>
<dbReference type="PROSITE" id="PS50025">
    <property type="entry name" value="LAM_G_DOMAIN"/>
    <property type="match status" value="1"/>
</dbReference>
<dbReference type="Gene3D" id="2.60.120.200">
    <property type="match status" value="1"/>
</dbReference>
<feature type="region of interest" description="Disordered" evidence="3">
    <location>
        <begin position="1894"/>
        <end position="1933"/>
    </location>
</feature>
<feature type="domain" description="Laminin G" evidence="4">
    <location>
        <begin position="1646"/>
        <end position="1828"/>
    </location>
</feature>
<comment type="caution">
    <text evidence="6">The sequence shown here is derived from an EMBL/GenBank/DDBJ whole genome shotgun (WGS) entry which is preliminary data.</text>
</comment>
<dbReference type="SUPFAM" id="SSF56496">
    <property type="entry name" value="Fibrinogen C-terminal domain-like"/>
    <property type="match status" value="1"/>
</dbReference>
<reference evidence="6 7" key="1">
    <citation type="journal article" date="2015" name="Genome Biol. Evol.">
        <title>Comparative Genomics of a Bacterivorous Green Alga Reveals Evolutionary Causalities and Consequences of Phago-Mixotrophic Mode of Nutrition.</title>
        <authorList>
            <person name="Burns J.A."/>
            <person name="Paasch A."/>
            <person name="Narechania A."/>
            <person name="Kim E."/>
        </authorList>
    </citation>
    <scope>NUCLEOTIDE SEQUENCE [LARGE SCALE GENOMIC DNA]</scope>
    <source>
        <strain evidence="6 7">PLY_AMNH</strain>
    </source>
</reference>
<feature type="compositionally biased region" description="Pro residues" evidence="3">
    <location>
        <begin position="1909"/>
        <end position="1930"/>
    </location>
</feature>
<feature type="compositionally biased region" description="Basic and acidic residues" evidence="3">
    <location>
        <begin position="699"/>
        <end position="708"/>
    </location>
</feature>
<keyword evidence="7" id="KW-1185">Reference proteome</keyword>